<organism evidence="1 2">
    <name type="scientific">Candidatus Fimadaptatus faecigallinarum</name>
    <dbReference type="NCBI Taxonomy" id="2840814"/>
    <lineage>
        <taxon>Bacteria</taxon>
        <taxon>Bacillati</taxon>
        <taxon>Bacillota</taxon>
        <taxon>Clostridia</taxon>
        <taxon>Eubacteriales</taxon>
        <taxon>Candidatus Fimadaptatus</taxon>
    </lineage>
</organism>
<protein>
    <submittedName>
        <fullName evidence="1">Uncharacterized protein</fullName>
    </submittedName>
</protein>
<dbReference type="Proteomes" id="UP000824123">
    <property type="component" value="Unassembled WGS sequence"/>
</dbReference>
<sequence length="78" mass="8139">MTTVKVVQVVQEVVVLDFMELPAANTEKAAKPATAEAVAVGMKSSHAGHLVVLVVVVPKMLATGWRAMGALTLMPVAK</sequence>
<gene>
    <name evidence="1" type="ORF">IAC59_10200</name>
</gene>
<dbReference type="AlphaFoldDB" id="A0A9D1LT58"/>
<name>A0A9D1LT58_9FIRM</name>
<reference evidence="1" key="2">
    <citation type="journal article" date="2021" name="PeerJ">
        <title>Extensive microbial diversity within the chicken gut microbiome revealed by metagenomics and culture.</title>
        <authorList>
            <person name="Gilroy R."/>
            <person name="Ravi A."/>
            <person name="Getino M."/>
            <person name="Pursley I."/>
            <person name="Horton D.L."/>
            <person name="Alikhan N.F."/>
            <person name="Baker D."/>
            <person name="Gharbi K."/>
            <person name="Hall N."/>
            <person name="Watson M."/>
            <person name="Adriaenssens E.M."/>
            <person name="Foster-Nyarko E."/>
            <person name="Jarju S."/>
            <person name="Secka A."/>
            <person name="Antonio M."/>
            <person name="Oren A."/>
            <person name="Chaudhuri R.R."/>
            <person name="La Ragione R."/>
            <person name="Hildebrand F."/>
            <person name="Pallen M.J."/>
        </authorList>
    </citation>
    <scope>NUCLEOTIDE SEQUENCE</scope>
    <source>
        <strain evidence="1">ChiSxjej2B14-8506</strain>
    </source>
</reference>
<evidence type="ECO:0000313" key="2">
    <source>
        <dbReference type="Proteomes" id="UP000824123"/>
    </source>
</evidence>
<dbReference type="EMBL" id="DVNK01000062">
    <property type="protein sequence ID" value="HIU47608.1"/>
    <property type="molecule type" value="Genomic_DNA"/>
</dbReference>
<reference evidence="1" key="1">
    <citation type="submission" date="2020-10" db="EMBL/GenBank/DDBJ databases">
        <authorList>
            <person name="Gilroy R."/>
        </authorList>
    </citation>
    <scope>NUCLEOTIDE SEQUENCE</scope>
    <source>
        <strain evidence="1">ChiSxjej2B14-8506</strain>
    </source>
</reference>
<comment type="caution">
    <text evidence="1">The sequence shown here is derived from an EMBL/GenBank/DDBJ whole genome shotgun (WGS) entry which is preliminary data.</text>
</comment>
<evidence type="ECO:0000313" key="1">
    <source>
        <dbReference type="EMBL" id="HIU47608.1"/>
    </source>
</evidence>
<accession>A0A9D1LT58</accession>
<proteinExistence type="predicted"/>